<dbReference type="InterPro" id="IPR001650">
    <property type="entry name" value="Helicase_C-like"/>
</dbReference>
<comment type="catalytic activity">
    <reaction evidence="4">
        <text>Couples ATP hydrolysis with the unwinding of duplex DNA by translocating in the 3'-5' direction.</text>
        <dbReference type="EC" id="5.6.2.4"/>
    </reaction>
</comment>
<keyword evidence="9" id="KW-1185">Reference proteome</keyword>
<sequence>MWNSLQTDSSVHSKIAQSDYKIVLSTPESFYDKLVEPRPVFKTLCSQKKIRLIAIDEAHLTYSLASFSPAYEHFMKLPEQFEGIPFMALTATATPAIITMLKEILRNPICEIAIGIDKYSKWASQLIPHLEGKAIINLDLIRDVAPLAISLGHNGLLSCSYHGDEMTMHDKVMALSSWKSGEIQVMVCTSAFGMGIDQPDVDKTIRVGVPPSIEQLVQELGRGCRHGKKCQRIVFYVDNDLQHASFWCKVEHCRRQKQILSNFQVSWKFITCEIAGRCRREMVSYFEDITSNLQCDGPCCDVCISELETTAINAENEMKIVTETVQNLDGFGEVKLAQHIRASAKVSLQCETSTLGSGFQIGYSLLGWRIRIRQAWIVGTDSE</sequence>
<proteinExistence type="inferred from homology"/>
<dbReference type="GO" id="GO:0003676">
    <property type="term" value="F:nucleic acid binding"/>
    <property type="evidence" value="ECO:0007669"/>
    <property type="project" value="InterPro"/>
</dbReference>
<dbReference type="InterPro" id="IPR014001">
    <property type="entry name" value="Helicase_ATP-bd"/>
</dbReference>
<dbReference type="InterPro" id="IPR027417">
    <property type="entry name" value="P-loop_NTPase"/>
</dbReference>
<feature type="domain" description="Helicase C-terminal" evidence="7">
    <location>
        <begin position="122"/>
        <end position="271"/>
    </location>
</feature>
<dbReference type="eggNOG" id="KOG0351">
    <property type="taxonomic scope" value="Eukaryota"/>
</dbReference>
<dbReference type="STRING" id="400682.A0A1X7TQK3"/>
<dbReference type="Pfam" id="PF00271">
    <property type="entry name" value="Helicase_C"/>
    <property type="match status" value="1"/>
</dbReference>
<protein>
    <recommendedName>
        <fullName evidence="5">DNA 3'-5' helicase</fullName>
        <ecNumber evidence="5">5.6.2.4</ecNumber>
    </recommendedName>
</protein>
<dbReference type="PROSITE" id="PS51194">
    <property type="entry name" value="HELICASE_CTER"/>
    <property type="match status" value="1"/>
</dbReference>
<dbReference type="SUPFAM" id="SSF52540">
    <property type="entry name" value="P-loop containing nucleoside triphosphate hydrolases"/>
    <property type="match status" value="1"/>
</dbReference>
<accession>A0A1X7TQK3</accession>
<name>A0A1X7TQK3_AMPQE</name>
<evidence type="ECO:0000256" key="5">
    <source>
        <dbReference type="ARBA" id="ARBA00034808"/>
    </source>
</evidence>
<dbReference type="GO" id="GO:0000724">
    <property type="term" value="P:double-strand break repair via homologous recombination"/>
    <property type="evidence" value="ECO:0007669"/>
    <property type="project" value="TreeGrafter"/>
</dbReference>
<dbReference type="GO" id="GO:0005694">
    <property type="term" value="C:chromosome"/>
    <property type="evidence" value="ECO:0007669"/>
    <property type="project" value="TreeGrafter"/>
</dbReference>
<dbReference type="Gene3D" id="3.40.50.300">
    <property type="entry name" value="P-loop containing nucleotide triphosphate hydrolases"/>
    <property type="match status" value="2"/>
</dbReference>
<evidence type="ECO:0000259" key="6">
    <source>
        <dbReference type="PROSITE" id="PS51192"/>
    </source>
</evidence>
<evidence type="ECO:0000256" key="4">
    <source>
        <dbReference type="ARBA" id="ARBA00034617"/>
    </source>
</evidence>
<dbReference type="Pfam" id="PF00270">
    <property type="entry name" value="DEAD"/>
    <property type="match status" value="1"/>
</dbReference>
<evidence type="ECO:0000256" key="3">
    <source>
        <dbReference type="ARBA" id="ARBA00022840"/>
    </source>
</evidence>
<dbReference type="GO" id="GO:0005737">
    <property type="term" value="C:cytoplasm"/>
    <property type="evidence" value="ECO:0007669"/>
    <property type="project" value="TreeGrafter"/>
</dbReference>
<organism evidence="8">
    <name type="scientific">Amphimedon queenslandica</name>
    <name type="common">Sponge</name>
    <dbReference type="NCBI Taxonomy" id="400682"/>
    <lineage>
        <taxon>Eukaryota</taxon>
        <taxon>Metazoa</taxon>
        <taxon>Porifera</taxon>
        <taxon>Demospongiae</taxon>
        <taxon>Heteroscleromorpha</taxon>
        <taxon>Haplosclerida</taxon>
        <taxon>Niphatidae</taxon>
        <taxon>Amphimedon</taxon>
    </lineage>
</organism>
<dbReference type="PANTHER" id="PTHR13710:SF154">
    <property type="entry name" value="RECQ HELICASE, PUTATIVE (AFU_ORTHOLOGUE AFUA_6G14720)-RELATED"/>
    <property type="match status" value="1"/>
</dbReference>
<dbReference type="InterPro" id="IPR011545">
    <property type="entry name" value="DEAD/DEAH_box_helicase_dom"/>
</dbReference>
<keyword evidence="2" id="KW-0547">Nucleotide-binding</keyword>
<dbReference type="InParanoid" id="A0A1X7TQK3"/>
<evidence type="ECO:0000256" key="2">
    <source>
        <dbReference type="ARBA" id="ARBA00022741"/>
    </source>
</evidence>
<dbReference type="PROSITE" id="PS51192">
    <property type="entry name" value="HELICASE_ATP_BIND_1"/>
    <property type="match status" value="1"/>
</dbReference>
<dbReference type="GO" id="GO:0005524">
    <property type="term" value="F:ATP binding"/>
    <property type="evidence" value="ECO:0007669"/>
    <property type="project" value="UniProtKB-KW"/>
</dbReference>
<comment type="similarity">
    <text evidence="1">Belongs to the helicase family. RecQ subfamily.</text>
</comment>
<dbReference type="AlphaFoldDB" id="A0A1X7TQK3"/>
<dbReference type="SMART" id="SM00490">
    <property type="entry name" value="HELICc"/>
    <property type="match status" value="1"/>
</dbReference>
<evidence type="ECO:0000313" key="9">
    <source>
        <dbReference type="Proteomes" id="UP000007879"/>
    </source>
</evidence>
<reference evidence="9" key="1">
    <citation type="journal article" date="2010" name="Nature">
        <title>The Amphimedon queenslandica genome and the evolution of animal complexity.</title>
        <authorList>
            <person name="Srivastava M."/>
            <person name="Simakov O."/>
            <person name="Chapman J."/>
            <person name="Fahey B."/>
            <person name="Gauthier M.E."/>
            <person name="Mitros T."/>
            <person name="Richards G.S."/>
            <person name="Conaco C."/>
            <person name="Dacre M."/>
            <person name="Hellsten U."/>
            <person name="Larroux C."/>
            <person name="Putnam N.H."/>
            <person name="Stanke M."/>
            <person name="Adamska M."/>
            <person name="Darling A."/>
            <person name="Degnan S.M."/>
            <person name="Oakley T.H."/>
            <person name="Plachetzki D.C."/>
            <person name="Zhai Y."/>
            <person name="Adamski M."/>
            <person name="Calcino A."/>
            <person name="Cummins S.F."/>
            <person name="Goodstein D.M."/>
            <person name="Harris C."/>
            <person name="Jackson D.J."/>
            <person name="Leys S.P."/>
            <person name="Shu S."/>
            <person name="Woodcroft B.J."/>
            <person name="Vervoort M."/>
            <person name="Kosik K.S."/>
            <person name="Manning G."/>
            <person name="Degnan B.M."/>
            <person name="Rokhsar D.S."/>
        </authorList>
    </citation>
    <scope>NUCLEOTIDE SEQUENCE [LARGE SCALE GENOMIC DNA]</scope>
</reference>
<feature type="domain" description="Helicase ATP-binding" evidence="6">
    <location>
        <begin position="1"/>
        <end position="111"/>
    </location>
</feature>
<dbReference type="GO" id="GO:0009378">
    <property type="term" value="F:four-way junction helicase activity"/>
    <property type="evidence" value="ECO:0007669"/>
    <property type="project" value="TreeGrafter"/>
</dbReference>
<dbReference type="KEGG" id="aqu:105314503"/>
<dbReference type="EnsemblMetazoa" id="XM_011408706.1">
    <property type="protein sequence ID" value="XP_011407008.1"/>
    <property type="gene ID" value="LOC105314503"/>
</dbReference>
<evidence type="ECO:0000256" key="1">
    <source>
        <dbReference type="ARBA" id="ARBA00005446"/>
    </source>
</evidence>
<dbReference type="OrthoDB" id="10261556at2759"/>
<gene>
    <name evidence="8" type="primary">105314503</name>
</gene>
<keyword evidence="3" id="KW-0067">ATP-binding</keyword>
<reference evidence="8" key="2">
    <citation type="submission" date="2017-05" db="UniProtKB">
        <authorList>
            <consortium name="EnsemblMetazoa"/>
        </authorList>
    </citation>
    <scope>IDENTIFICATION</scope>
</reference>
<dbReference type="PANTHER" id="PTHR13710">
    <property type="entry name" value="DNA HELICASE RECQ FAMILY MEMBER"/>
    <property type="match status" value="1"/>
</dbReference>
<evidence type="ECO:0000259" key="7">
    <source>
        <dbReference type="PROSITE" id="PS51194"/>
    </source>
</evidence>
<evidence type="ECO:0000313" key="8">
    <source>
        <dbReference type="EnsemblMetazoa" id="Aqu2.1.17374_001"/>
    </source>
</evidence>
<dbReference type="EC" id="5.6.2.4" evidence="5"/>
<dbReference type="GO" id="GO:0043138">
    <property type="term" value="F:3'-5' DNA helicase activity"/>
    <property type="evidence" value="ECO:0007669"/>
    <property type="project" value="UniProtKB-EC"/>
</dbReference>
<dbReference type="Proteomes" id="UP000007879">
    <property type="component" value="Unassembled WGS sequence"/>
</dbReference>
<dbReference type="EnsemblMetazoa" id="Aqu2.1.17374_001">
    <property type="protein sequence ID" value="Aqu2.1.17374_001"/>
    <property type="gene ID" value="Aqu2.1.17374"/>
</dbReference>